<proteinExistence type="predicted"/>
<feature type="coiled-coil region" evidence="1">
    <location>
        <begin position="209"/>
        <end position="236"/>
    </location>
</feature>
<dbReference type="InterPro" id="IPR036872">
    <property type="entry name" value="CH_dom_sf"/>
</dbReference>
<dbReference type="PANTHER" id="PTHR12509:SF9">
    <property type="entry name" value="SPERM FLAGELLAR PROTEIN 1 ISOFORM X1"/>
    <property type="match status" value="1"/>
</dbReference>
<evidence type="ECO:0000313" key="3">
    <source>
        <dbReference type="Proteomes" id="UP000694920"/>
    </source>
</evidence>
<dbReference type="RefSeq" id="XP_024941562.1">
    <property type="nucleotide sequence ID" value="XM_025085794.1"/>
</dbReference>
<dbReference type="SUPFAM" id="SSF47576">
    <property type="entry name" value="Calponin-homology domain, CH-domain"/>
    <property type="match status" value="1"/>
</dbReference>
<name>A0AAJ7RIG6_CEPCN</name>
<dbReference type="GO" id="GO:0005930">
    <property type="term" value="C:axoneme"/>
    <property type="evidence" value="ECO:0007669"/>
    <property type="project" value="TreeGrafter"/>
</dbReference>
<dbReference type="GeneID" id="107268445"/>
<organism evidence="3 4">
    <name type="scientific">Cephus cinctus</name>
    <name type="common">Wheat stem sawfly</name>
    <dbReference type="NCBI Taxonomy" id="211228"/>
    <lineage>
        <taxon>Eukaryota</taxon>
        <taxon>Metazoa</taxon>
        <taxon>Ecdysozoa</taxon>
        <taxon>Arthropoda</taxon>
        <taxon>Hexapoda</taxon>
        <taxon>Insecta</taxon>
        <taxon>Pterygota</taxon>
        <taxon>Neoptera</taxon>
        <taxon>Endopterygota</taxon>
        <taxon>Hymenoptera</taxon>
        <taxon>Cephoidea</taxon>
        <taxon>Cephidae</taxon>
        <taxon>Cephus</taxon>
    </lineage>
</organism>
<evidence type="ECO:0000313" key="4">
    <source>
        <dbReference type="RefSeq" id="XP_024941562.1"/>
    </source>
</evidence>
<protein>
    <submittedName>
        <fullName evidence="4">Sperm flagellar protein 1-like</fullName>
    </submittedName>
</protein>
<dbReference type="Pfam" id="PF06294">
    <property type="entry name" value="CH_2"/>
    <property type="match status" value="1"/>
</dbReference>
<dbReference type="PANTHER" id="PTHR12509">
    <property type="entry name" value="SPERMATOGENESIS-ASSOCIATED 4-RELATED"/>
    <property type="match status" value="1"/>
</dbReference>
<keyword evidence="3" id="KW-1185">Reference proteome</keyword>
<dbReference type="InterPro" id="IPR052111">
    <property type="entry name" value="Spermatogenesis_Ciliary_MAP"/>
</dbReference>
<dbReference type="AlphaFoldDB" id="A0AAJ7RIG6"/>
<sequence>MTIFENVKSSSDSIVTGIFGHAKIFYVEKGEVCLFEIRFRFFFNERNKFMCNMNGNTETEAVDTLEEIYAWIDQIQFSRPKKNIARDFSDAVLMAELLKKYYPRNVDVHNYVSGSSIAKKVDNWCTLNRKVLSKLDMKLGKEEIDQLSNSQHGAIEKVLMDLRTKILKDSNADRDSLYFGYEENGKGETVRSLLNSEEVTNKTVPRRVFVRLKEELEEKNKAIENLNYKVSHLESVMKLKDQRIADLTTQIIKPQDNTAVPKVHASAKSISKYQTSKP</sequence>
<reference evidence="4" key="1">
    <citation type="submission" date="2025-08" db="UniProtKB">
        <authorList>
            <consortium name="RefSeq"/>
        </authorList>
    </citation>
    <scope>IDENTIFICATION</scope>
</reference>
<gene>
    <name evidence="4" type="primary">LOC107268445</name>
</gene>
<accession>A0AAJ7RIG6</accession>
<evidence type="ECO:0000259" key="2">
    <source>
        <dbReference type="Pfam" id="PF06294"/>
    </source>
</evidence>
<keyword evidence="1" id="KW-0175">Coiled coil</keyword>
<feature type="domain" description="CH-like" evidence="2">
    <location>
        <begin position="68"/>
        <end position="163"/>
    </location>
</feature>
<dbReference type="InterPro" id="IPR010441">
    <property type="entry name" value="CH_2"/>
</dbReference>
<dbReference type="Gene3D" id="1.10.418.10">
    <property type="entry name" value="Calponin-like domain"/>
    <property type="match status" value="1"/>
</dbReference>
<dbReference type="FunFam" id="1.10.418.10:FF:000059">
    <property type="entry name" value="RIKEN cDNA 6430531B16 gene"/>
    <property type="match status" value="1"/>
</dbReference>
<dbReference type="GO" id="GO:0008017">
    <property type="term" value="F:microtubule binding"/>
    <property type="evidence" value="ECO:0007669"/>
    <property type="project" value="TreeGrafter"/>
</dbReference>
<evidence type="ECO:0000256" key="1">
    <source>
        <dbReference type="SAM" id="Coils"/>
    </source>
</evidence>
<dbReference type="KEGG" id="ccin:107268445"/>
<dbReference type="GO" id="GO:0051493">
    <property type="term" value="P:regulation of cytoskeleton organization"/>
    <property type="evidence" value="ECO:0007669"/>
    <property type="project" value="TreeGrafter"/>
</dbReference>
<dbReference type="Proteomes" id="UP000694920">
    <property type="component" value="Unplaced"/>
</dbReference>